<organism evidence="4 5">
    <name type="scientific">Dyella tabacisoli</name>
    <dbReference type="NCBI Taxonomy" id="2282381"/>
    <lineage>
        <taxon>Bacteria</taxon>
        <taxon>Pseudomonadati</taxon>
        <taxon>Pseudomonadota</taxon>
        <taxon>Gammaproteobacteria</taxon>
        <taxon>Lysobacterales</taxon>
        <taxon>Rhodanobacteraceae</taxon>
        <taxon>Dyella</taxon>
    </lineage>
</organism>
<dbReference type="GO" id="GO:0009103">
    <property type="term" value="P:lipopolysaccharide biosynthetic process"/>
    <property type="evidence" value="ECO:0007669"/>
    <property type="project" value="TreeGrafter"/>
</dbReference>
<keyword evidence="1 4" id="KW-0808">Transferase</keyword>
<dbReference type="Proteomes" id="UP000253782">
    <property type="component" value="Unassembled WGS sequence"/>
</dbReference>
<gene>
    <name evidence="4" type="ORF">DVJ77_05955</name>
</gene>
<evidence type="ECO:0000313" key="4">
    <source>
        <dbReference type="EMBL" id="RDD82485.1"/>
    </source>
</evidence>
<dbReference type="CDD" id="cd03801">
    <property type="entry name" value="GT4_PimA-like"/>
    <property type="match status" value="1"/>
</dbReference>
<comment type="caution">
    <text evidence="4">The sequence shown here is derived from an EMBL/GenBank/DDBJ whole genome shotgun (WGS) entry which is preliminary data.</text>
</comment>
<evidence type="ECO:0000259" key="3">
    <source>
        <dbReference type="Pfam" id="PF13439"/>
    </source>
</evidence>
<dbReference type="OrthoDB" id="9802524at2"/>
<dbReference type="InterPro" id="IPR028098">
    <property type="entry name" value="Glyco_trans_4-like_N"/>
</dbReference>
<evidence type="ECO:0000313" key="5">
    <source>
        <dbReference type="Proteomes" id="UP000253782"/>
    </source>
</evidence>
<dbReference type="PANTHER" id="PTHR46401">
    <property type="entry name" value="GLYCOSYLTRANSFERASE WBBK-RELATED"/>
    <property type="match status" value="1"/>
</dbReference>
<dbReference type="PANTHER" id="PTHR46401:SF2">
    <property type="entry name" value="GLYCOSYLTRANSFERASE WBBK-RELATED"/>
    <property type="match status" value="1"/>
</dbReference>
<evidence type="ECO:0000259" key="2">
    <source>
        <dbReference type="Pfam" id="PF00534"/>
    </source>
</evidence>
<protein>
    <submittedName>
        <fullName evidence="4">Glycosyltransferase family 1 protein</fullName>
    </submittedName>
</protein>
<feature type="domain" description="Glycosyl transferase family 1" evidence="2">
    <location>
        <begin position="167"/>
        <end position="315"/>
    </location>
</feature>
<dbReference type="Pfam" id="PF13439">
    <property type="entry name" value="Glyco_transf_4"/>
    <property type="match status" value="1"/>
</dbReference>
<sequence length="341" mass="37943">MSRSLKIWIPTIRAGSGADVFALRLSQALRRAGHEPLLQWFDRRYEFLPELLRRYRKPPAIDVIHADSSNAWAFLGRDAPVVATVHHLVHDPAYAPYRSSLQALHHRLNIRWREALAIRHSAAVTAVSSYVAQTVKDVFGRESVNVIGNWVNNDLYTSSLNYRPIQSGKFRLLMVGNQSRRKGYDLLPAFSKALGANFDLRCTAGLRDERGGSELPNVSTLGKLSEEELISEYQHCDAVVSLSRYEGFGYTALEGMACGKPFIGFHTSGLTDVVVDEVTGFLLPINDISALAARCVQLAEHPSMLEHMGQAGRERALSVFDESTAANAYVELYRKIISVNS</sequence>
<keyword evidence="5" id="KW-1185">Reference proteome</keyword>
<dbReference type="EMBL" id="QQAH01000005">
    <property type="protein sequence ID" value="RDD82485.1"/>
    <property type="molecule type" value="Genomic_DNA"/>
</dbReference>
<dbReference type="Gene3D" id="3.40.50.2000">
    <property type="entry name" value="Glycogen Phosphorylase B"/>
    <property type="match status" value="2"/>
</dbReference>
<feature type="domain" description="Glycosyltransferase subfamily 4-like N-terminal" evidence="3">
    <location>
        <begin position="43"/>
        <end position="153"/>
    </location>
</feature>
<dbReference type="Pfam" id="PF00534">
    <property type="entry name" value="Glycos_transf_1"/>
    <property type="match status" value="1"/>
</dbReference>
<evidence type="ECO:0000256" key="1">
    <source>
        <dbReference type="ARBA" id="ARBA00022679"/>
    </source>
</evidence>
<reference evidence="4 5" key="1">
    <citation type="submission" date="2018-07" db="EMBL/GenBank/DDBJ databases">
        <title>Dyella tabacisoli L4-6T, whole genome shotgun sequence.</title>
        <authorList>
            <person name="Zhou X.-K."/>
            <person name="Li W.-J."/>
            <person name="Duan Y.-Q."/>
        </authorList>
    </citation>
    <scope>NUCLEOTIDE SEQUENCE [LARGE SCALE GENOMIC DNA]</scope>
    <source>
        <strain evidence="4 5">L4-6</strain>
    </source>
</reference>
<proteinExistence type="predicted"/>
<dbReference type="GO" id="GO:0016757">
    <property type="term" value="F:glycosyltransferase activity"/>
    <property type="evidence" value="ECO:0007669"/>
    <property type="project" value="InterPro"/>
</dbReference>
<dbReference type="InterPro" id="IPR001296">
    <property type="entry name" value="Glyco_trans_1"/>
</dbReference>
<dbReference type="AlphaFoldDB" id="A0A369UR04"/>
<accession>A0A369UR04</accession>
<name>A0A369UR04_9GAMM</name>
<dbReference type="SUPFAM" id="SSF53756">
    <property type="entry name" value="UDP-Glycosyltransferase/glycogen phosphorylase"/>
    <property type="match status" value="1"/>
</dbReference>